<dbReference type="Proteomes" id="UP000559010">
    <property type="component" value="Unassembled WGS sequence"/>
</dbReference>
<dbReference type="PANTHER" id="PTHR42852">
    <property type="entry name" value="THIOL:DISULFIDE INTERCHANGE PROTEIN DSBE"/>
    <property type="match status" value="1"/>
</dbReference>
<dbReference type="RefSeq" id="WP_169684257.1">
    <property type="nucleotide sequence ID" value="NZ_JABBNU010000011.1"/>
</dbReference>
<dbReference type="InterPro" id="IPR013740">
    <property type="entry name" value="Redoxin"/>
</dbReference>
<evidence type="ECO:0000313" key="2">
    <source>
        <dbReference type="EMBL" id="NMM50074.1"/>
    </source>
</evidence>
<dbReference type="CDD" id="cd02966">
    <property type="entry name" value="TlpA_like_family"/>
    <property type="match status" value="1"/>
</dbReference>
<dbReference type="InterPro" id="IPR050553">
    <property type="entry name" value="Thioredoxin_ResA/DsbE_sf"/>
</dbReference>
<organism evidence="2 3">
    <name type="scientific">Marinigracilibium pacificum</name>
    <dbReference type="NCBI Taxonomy" id="2729599"/>
    <lineage>
        <taxon>Bacteria</taxon>
        <taxon>Pseudomonadati</taxon>
        <taxon>Bacteroidota</taxon>
        <taxon>Cytophagia</taxon>
        <taxon>Cytophagales</taxon>
        <taxon>Flammeovirgaceae</taxon>
        <taxon>Marinigracilibium</taxon>
    </lineage>
</organism>
<protein>
    <submittedName>
        <fullName evidence="2">Redoxin family protein</fullName>
    </submittedName>
</protein>
<keyword evidence="3" id="KW-1185">Reference proteome</keyword>
<dbReference type="AlphaFoldDB" id="A0A848J6I4"/>
<dbReference type="Gene3D" id="3.40.30.10">
    <property type="entry name" value="Glutaredoxin"/>
    <property type="match status" value="1"/>
</dbReference>
<evidence type="ECO:0000313" key="3">
    <source>
        <dbReference type="Proteomes" id="UP000559010"/>
    </source>
</evidence>
<gene>
    <name evidence="2" type="ORF">HH304_16825</name>
</gene>
<accession>A0A848J6I4</accession>
<dbReference type="PROSITE" id="PS51352">
    <property type="entry name" value="THIOREDOXIN_2"/>
    <property type="match status" value="1"/>
</dbReference>
<dbReference type="PROSITE" id="PS51257">
    <property type="entry name" value="PROKAR_LIPOPROTEIN"/>
    <property type="match status" value="1"/>
</dbReference>
<evidence type="ECO:0000259" key="1">
    <source>
        <dbReference type="PROSITE" id="PS51352"/>
    </source>
</evidence>
<dbReference type="EMBL" id="JABBNU010000011">
    <property type="protein sequence ID" value="NMM50074.1"/>
    <property type="molecule type" value="Genomic_DNA"/>
</dbReference>
<sequence length="421" mass="47783">MNLKNLIQTVFVFTMFILVGGCGSTSENNTETENNFVKAGRYRAEMHMKGQTLPFTIELTKFDNQNYLMTFVNGEERMPSDTFSIVNDSAKVTLNIFDSAFEIVFNNDSFKGEFVKYYKKDDYRIPIEGELSNDPEFQLNNKEAVKIAEKYSVKFVDEEGIVTESVGEFVQTGNDVKGTFLTPLGDYRFLTGVVDGDSLKLSTFDGDHAFLFLASINENNELTGSFWSGIHWYEDWTAIPDPNATLPDAGELTYMKEGYDSFEFSFPDLEGNMVSVSDEQYDNKVVIIQLLGSWCPNCMDETKFLAEWYNNNQDLPVEIIGLAYEQKDDFEYASGRVSKLKDRLKVDYTILIAGNADKEKAAKTLPMLNNVIAFPTTIVLDKNKDIRYIHTGFSGPGTGDHYIRFAEHFDELINKLANEEI</sequence>
<name>A0A848J6I4_9BACT</name>
<dbReference type="PANTHER" id="PTHR42852:SF13">
    <property type="entry name" value="PROTEIN DIPZ"/>
    <property type="match status" value="1"/>
</dbReference>
<reference evidence="2 3" key="1">
    <citation type="submission" date="2020-04" db="EMBL/GenBank/DDBJ databases">
        <title>Flammeovirgaceae bacterium KN852 isolated from deep sea.</title>
        <authorList>
            <person name="Zhang D.-C."/>
        </authorList>
    </citation>
    <scope>NUCLEOTIDE SEQUENCE [LARGE SCALE GENOMIC DNA]</scope>
    <source>
        <strain evidence="2 3">KN852</strain>
    </source>
</reference>
<proteinExistence type="predicted"/>
<dbReference type="InterPro" id="IPR036249">
    <property type="entry name" value="Thioredoxin-like_sf"/>
</dbReference>
<dbReference type="Pfam" id="PF08534">
    <property type="entry name" value="Redoxin"/>
    <property type="match status" value="1"/>
</dbReference>
<feature type="domain" description="Thioredoxin" evidence="1">
    <location>
        <begin position="255"/>
        <end position="414"/>
    </location>
</feature>
<comment type="caution">
    <text evidence="2">The sequence shown here is derived from an EMBL/GenBank/DDBJ whole genome shotgun (WGS) entry which is preliminary data.</text>
</comment>
<dbReference type="GO" id="GO:0016491">
    <property type="term" value="F:oxidoreductase activity"/>
    <property type="evidence" value="ECO:0007669"/>
    <property type="project" value="InterPro"/>
</dbReference>
<dbReference type="SUPFAM" id="SSF52833">
    <property type="entry name" value="Thioredoxin-like"/>
    <property type="match status" value="1"/>
</dbReference>
<dbReference type="InterPro" id="IPR013766">
    <property type="entry name" value="Thioredoxin_domain"/>
</dbReference>